<evidence type="ECO:0000259" key="5">
    <source>
        <dbReference type="Pfam" id="PF07731"/>
    </source>
</evidence>
<keyword evidence="1" id="KW-0479">Metal-binding</keyword>
<evidence type="ECO:0000256" key="1">
    <source>
        <dbReference type="ARBA" id="ARBA00022723"/>
    </source>
</evidence>
<dbReference type="Pfam" id="PF07731">
    <property type="entry name" value="Cu-oxidase_2"/>
    <property type="match status" value="1"/>
</dbReference>
<dbReference type="InterPro" id="IPR006376">
    <property type="entry name" value="Cu-R_CopA"/>
</dbReference>
<evidence type="ECO:0008006" key="9">
    <source>
        <dbReference type="Google" id="ProtNLM"/>
    </source>
</evidence>
<evidence type="ECO:0000256" key="2">
    <source>
        <dbReference type="ARBA" id="ARBA00023002"/>
    </source>
</evidence>
<dbReference type="GO" id="GO:0042597">
    <property type="term" value="C:periplasmic space"/>
    <property type="evidence" value="ECO:0007669"/>
    <property type="project" value="InterPro"/>
</dbReference>
<feature type="domain" description="Plastocyanin-like" evidence="6">
    <location>
        <begin position="68"/>
        <end position="175"/>
    </location>
</feature>
<dbReference type="Proteomes" id="UP000092695">
    <property type="component" value="Chromosome"/>
</dbReference>
<sequence length="631" mass="70182">MKKSNIQPVRSHASGSRRHFLQAAAGAGAISLLDAIVPVWARSMSVLREQSGPGDDLLEFDLAIRAHRMDIAGGKGNVMSINNTIPGPLLEWYEGQDVVLNVRNEMDVDTSIHWHGILLPFEMDGVPGVTFRGIKPGTTFQYRFPLKQSGTYWYHSHSQLQEQSGVYGALVVHPKGPDPVVYDRDYVVMLSDWTFEDPHDVLAKLKKMGDYYNYQQVTVADILDEPTSEARSNAIRTKLAWDRMRMMPSDIADVGGTTYSYLMNGLHPAGNWTGLFKPGERVRLRFINGSAMSFFNVRIPGLEMRVVATDGQNVQPVMTDEFQIGTAETYDVVVEPREDRAYTVMAESIDRSGFAAGTLAPRDGMRAPIPPLRKPPKLTMVDMGMDHGAMQGGGMDHSGMNHGDMGSGGMDHSGMDHSGMNHGDMSSDGMDHSGMNHGDMGSGDMDHAGHDMGNAGPVVARHGPDHHGAGNAGVADLQRDRLGERGTGLENVPHRVLVYRDLKRLDDDFDDRPPGREIELHLTGHMERYMWSFDGEQFHEVDGPIEFNYGERLRLTLVNDTMMNHPIHLHGMWMEMENGHGREIPRKHTINVMPASRVSALITADAPGRWAFHCHLLYHMEMGMFRVVRVS</sequence>
<dbReference type="CDD" id="cd13896">
    <property type="entry name" value="CuRO_3_CopA"/>
    <property type="match status" value="1"/>
</dbReference>
<dbReference type="Pfam" id="PF00394">
    <property type="entry name" value="Cu-oxidase"/>
    <property type="match status" value="1"/>
</dbReference>
<dbReference type="Pfam" id="PF07732">
    <property type="entry name" value="Cu-oxidase_3"/>
    <property type="match status" value="1"/>
</dbReference>
<evidence type="ECO:0000256" key="3">
    <source>
        <dbReference type="ARBA" id="ARBA00023008"/>
    </source>
</evidence>
<dbReference type="InterPro" id="IPR008972">
    <property type="entry name" value="Cupredoxin"/>
</dbReference>
<name>A0A193LC90_9GAMM</name>
<dbReference type="InterPro" id="IPR011707">
    <property type="entry name" value="Cu-oxidase-like_N"/>
</dbReference>
<feature type="domain" description="Plastocyanin-like" evidence="4">
    <location>
        <begin position="185"/>
        <end position="347"/>
    </location>
</feature>
<dbReference type="PROSITE" id="PS51318">
    <property type="entry name" value="TAT"/>
    <property type="match status" value="1"/>
</dbReference>
<feature type="domain" description="Plastocyanin-like" evidence="5">
    <location>
        <begin position="512"/>
        <end position="630"/>
    </location>
</feature>
<evidence type="ECO:0000313" key="7">
    <source>
        <dbReference type="EMBL" id="ANO50014.1"/>
    </source>
</evidence>
<dbReference type="InterPro" id="IPR034279">
    <property type="entry name" value="CuRO_3_CopA"/>
</dbReference>
<dbReference type="CDD" id="cd13874">
    <property type="entry name" value="CuRO_2_CopA"/>
    <property type="match status" value="1"/>
</dbReference>
<dbReference type="Gene3D" id="2.60.40.420">
    <property type="entry name" value="Cupredoxins - blue copper proteins"/>
    <property type="match status" value="3"/>
</dbReference>
<evidence type="ECO:0000259" key="6">
    <source>
        <dbReference type="Pfam" id="PF07732"/>
    </source>
</evidence>
<dbReference type="KEGG" id="woc:BA177_01160"/>
<gene>
    <name evidence="7" type="ORF">BA177_01160</name>
</gene>
<dbReference type="PROSITE" id="PS00080">
    <property type="entry name" value="MULTICOPPER_OXIDASE2"/>
    <property type="match status" value="1"/>
</dbReference>
<evidence type="ECO:0000259" key="4">
    <source>
        <dbReference type="Pfam" id="PF00394"/>
    </source>
</evidence>
<dbReference type="SUPFAM" id="SSF49503">
    <property type="entry name" value="Cupredoxins"/>
    <property type="match status" value="3"/>
</dbReference>
<keyword evidence="3" id="KW-0186">Copper</keyword>
<dbReference type="InterPro" id="IPR006311">
    <property type="entry name" value="TAT_signal"/>
</dbReference>
<dbReference type="InterPro" id="IPR034282">
    <property type="entry name" value="CuRO_2_CopA"/>
</dbReference>
<dbReference type="InterPro" id="IPR045087">
    <property type="entry name" value="Cu-oxidase_fam"/>
</dbReference>
<protein>
    <recommendedName>
        <fullName evidence="9">Copper resistance protein CopA</fullName>
    </recommendedName>
</protein>
<evidence type="ECO:0000313" key="8">
    <source>
        <dbReference type="Proteomes" id="UP000092695"/>
    </source>
</evidence>
<dbReference type="AlphaFoldDB" id="A0A193LC90"/>
<organism evidence="7 8">
    <name type="scientific">Woeseia oceani</name>
    <dbReference type="NCBI Taxonomy" id="1548547"/>
    <lineage>
        <taxon>Bacteria</taxon>
        <taxon>Pseudomonadati</taxon>
        <taxon>Pseudomonadota</taxon>
        <taxon>Gammaproteobacteria</taxon>
        <taxon>Woeseiales</taxon>
        <taxon>Woeseiaceae</taxon>
        <taxon>Woeseia</taxon>
    </lineage>
</organism>
<dbReference type="NCBIfam" id="TIGR01480">
    <property type="entry name" value="copper_res_A"/>
    <property type="match status" value="1"/>
</dbReference>
<dbReference type="RefSeq" id="WP_068612004.1">
    <property type="nucleotide sequence ID" value="NZ_CP016268.1"/>
</dbReference>
<dbReference type="InterPro" id="IPR011706">
    <property type="entry name" value="Cu-oxidase_C"/>
</dbReference>
<dbReference type="PANTHER" id="PTHR11709:SF394">
    <property type="entry name" value="FI03373P-RELATED"/>
    <property type="match status" value="1"/>
</dbReference>
<keyword evidence="8" id="KW-1185">Reference proteome</keyword>
<dbReference type="STRING" id="1548547.BA177_01160"/>
<dbReference type="GO" id="GO:0005507">
    <property type="term" value="F:copper ion binding"/>
    <property type="evidence" value="ECO:0007669"/>
    <property type="project" value="InterPro"/>
</dbReference>
<dbReference type="PANTHER" id="PTHR11709">
    <property type="entry name" value="MULTI-COPPER OXIDASE"/>
    <property type="match status" value="1"/>
</dbReference>
<dbReference type="OrthoDB" id="9757546at2"/>
<dbReference type="GO" id="GO:0016491">
    <property type="term" value="F:oxidoreductase activity"/>
    <property type="evidence" value="ECO:0007669"/>
    <property type="project" value="UniProtKB-KW"/>
</dbReference>
<dbReference type="InterPro" id="IPR001117">
    <property type="entry name" value="Cu-oxidase_2nd"/>
</dbReference>
<accession>A0A193LC90</accession>
<dbReference type="InterPro" id="IPR002355">
    <property type="entry name" value="Cu_oxidase_Cu_BS"/>
</dbReference>
<proteinExistence type="predicted"/>
<reference evidence="7 8" key="1">
    <citation type="submission" date="2016-06" db="EMBL/GenBank/DDBJ databases">
        <title>Complete genome sequence of a deep-branching marine Gamma Proteobacterium Woeseia oceani type strain XK5.</title>
        <authorList>
            <person name="Mu D."/>
            <person name="Du Z."/>
        </authorList>
    </citation>
    <scope>NUCLEOTIDE SEQUENCE [LARGE SCALE GENOMIC DNA]</scope>
    <source>
        <strain evidence="7 8">XK5</strain>
    </source>
</reference>
<dbReference type="EMBL" id="CP016268">
    <property type="protein sequence ID" value="ANO50014.1"/>
    <property type="molecule type" value="Genomic_DNA"/>
</dbReference>
<keyword evidence="2" id="KW-0560">Oxidoreductase</keyword>